<dbReference type="EMBL" id="CM047583">
    <property type="protein sequence ID" value="KAI9913311.1"/>
    <property type="molecule type" value="Genomic_DNA"/>
</dbReference>
<name>A0ACC0W6H5_9STRA</name>
<gene>
    <name evidence="1" type="ORF">PsorP6_004970</name>
</gene>
<accession>A0ACC0W6H5</accession>
<reference evidence="1 2" key="1">
    <citation type="journal article" date="2022" name="bioRxiv">
        <title>The genome of the oomycete Peronosclerospora sorghi, a cosmopolitan pathogen of maize and sorghum, is inflated with dispersed pseudogenes.</title>
        <authorList>
            <person name="Fletcher K."/>
            <person name="Martin F."/>
            <person name="Isakeit T."/>
            <person name="Cavanaugh K."/>
            <person name="Magill C."/>
            <person name="Michelmore R."/>
        </authorList>
    </citation>
    <scope>NUCLEOTIDE SEQUENCE [LARGE SCALE GENOMIC DNA]</scope>
    <source>
        <strain evidence="1">P6</strain>
    </source>
</reference>
<organism evidence="1 2">
    <name type="scientific">Peronosclerospora sorghi</name>
    <dbReference type="NCBI Taxonomy" id="230839"/>
    <lineage>
        <taxon>Eukaryota</taxon>
        <taxon>Sar</taxon>
        <taxon>Stramenopiles</taxon>
        <taxon>Oomycota</taxon>
        <taxon>Peronosporomycetes</taxon>
        <taxon>Peronosporales</taxon>
        <taxon>Peronosporaceae</taxon>
        <taxon>Peronosclerospora</taxon>
    </lineage>
</organism>
<evidence type="ECO:0000313" key="2">
    <source>
        <dbReference type="Proteomes" id="UP001163321"/>
    </source>
</evidence>
<dbReference type="Proteomes" id="UP001163321">
    <property type="component" value="Chromosome 4"/>
</dbReference>
<protein>
    <submittedName>
        <fullName evidence="1">Uncharacterized protein</fullName>
    </submittedName>
</protein>
<comment type="caution">
    <text evidence="1">The sequence shown here is derived from an EMBL/GenBank/DDBJ whole genome shotgun (WGS) entry which is preliminary data.</text>
</comment>
<keyword evidence="2" id="KW-1185">Reference proteome</keyword>
<proteinExistence type="predicted"/>
<evidence type="ECO:0000313" key="1">
    <source>
        <dbReference type="EMBL" id="KAI9913311.1"/>
    </source>
</evidence>
<sequence length="98" mass="11058">MTESKYLSDRRKLLRYSVTRSLKPAATLSRGHPIVMTATVLSDTSIRAVISCISAWSNLEELYLANRLMLYVDQTLSTLAQDVAHTYHVLCLPFILLT</sequence>